<feature type="region of interest" description="Disordered" evidence="1">
    <location>
        <begin position="1"/>
        <end position="47"/>
    </location>
</feature>
<feature type="compositionally biased region" description="Basic and acidic residues" evidence="1">
    <location>
        <begin position="1"/>
        <end position="10"/>
    </location>
</feature>
<protein>
    <submittedName>
        <fullName evidence="2">Uncharacterized protein</fullName>
    </submittedName>
</protein>
<dbReference type="HOGENOM" id="CLU_2174877_0_0_1"/>
<dbReference type="AlphaFoldDB" id="J3LKP1"/>
<organism evidence="2">
    <name type="scientific">Oryza brachyantha</name>
    <name type="common">malo sina</name>
    <dbReference type="NCBI Taxonomy" id="4533"/>
    <lineage>
        <taxon>Eukaryota</taxon>
        <taxon>Viridiplantae</taxon>
        <taxon>Streptophyta</taxon>
        <taxon>Embryophyta</taxon>
        <taxon>Tracheophyta</taxon>
        <taxon>Spermatophyta</taxon>
        <taxon>Magnoliopsida</taxon>
        <taxon>Liliopsida</taxon>
        <taxon>Poales</taxon>
        <taxon>Poaceae</taxon>
        <taxon>BOP clade</taxon>
        <taxon>Oryzoideae</taxon>
        <taxon>Oryzeae</taxon>
        <taxon>Oryzinae</taxon>
        <taxon>Oryza</taxon>
    </lineage>
</organism>
<accession>J3LKP1</accession>
<keyword evidence="3" id="KW-1185">Reference proteome</keyword>
<evidence type="ECO:0000313" key="2">
    <source>
        <dbReference type="EnsemblPlants" id="OB03G16170.1"/>
    </source>
</evidence>
<sequence length="110" mass="11860">MEDKREEGRRMKGRRVGCLRKKNDDDLGAGANKRPRTESTASGSGDDTDALFDALLFADQYSYFNGGAYESLDSLFSADAVQSAAPADPGMGLWSFDDGCLVDVEGSMSF</sequence>
<evidence type="ECO:0000313" key="3">
    <source>
        <dbReference type="Proteomes" id="UP000006038"/>
    </source>
</evidence>
<name>J3LKP1_ORYBR</name>
<dbReference type="EnsemblPlants" id="OB03G16170.1">
    <property type="protein sequence ID" value="OB03G16170.1"/>
    <property type="gene ID" value="OB03G16170"/>
</dbReference>
<dbReference type="OMA" id="FADQYSY"/>
<dbReference type="Proteomes" id="UP000006038">
    <property type="component" value="Chromosome 3"/>
</dbReference>
<dbReference type="Gramene" id="OB03G16170.1">
    <property type="protein sequence ID" value="OB03G16170.1"/>
    <property type="gene ID" value="OB03G16170"/>
</dbReference>
<reference evidence="2" key="2">
    <citation type="submission" date="2013-04" db="UniProtKB">
        <authorList>
            <consortium name="EnsemblPlants"/>
        </authorList>
    </citation>
    <scope>IDENTIFICATION</scope>
</reference>
<reference evidence="2" key="1">
    <citation type="journal article" date="2013" name="Nat. Commun.">
        <title>Whole-genome sequencing of Oryza brachyantha reveals mechanisms underlying Oryza genome evolution.</title>
        <authorList>
            <person name="Chen J."/>
            <person name="Huang Q."/>
            <person name="Gao D."/>
            <person name="Wang J."/>
            <person name="Lang Y."/>
            <person name="Liu T."/>
            <person name="Li B."/>
            <person name="Bai Z."/>
            <person name="Luis Goicoechea J."/>
            <person name="Liang C."/>
            <person name="Chen C."/>
            <person name="Zhang W."/>
            <person name="Sun S."/>
            <person name="Liao Y."/>
            <person name="Zhang X."/>
            <person name="Yang L."/>
            <person name="Song C."/>
            <person name="Wang M."/>
            <person name="Shi J."/>
            <person name="Liu G."/>
            <person name="Liu J."/>
            <person name="Zhou H."/>
            <person name="Zhou W."/>
            <person name="Yu Q."/>
            <person name="An N."/>
            <person name="Chen Y."/>
            <person name="Cai Q."/>
            <person name="Wang B."/>
            <person name="Liu B."/>
            <person name="Min J."/>
            <person name="Huang Y."/>
            <person name="Wu H."/>
            <person name="Li Z."/>
            <person name="Zhang Y."/>
            <person name="Yin Y."/>
            <person name="Song W."/>
            <person name="Jiang J."/>
            <person name="Jackson S.A."/>
            <person name="Wing R.A."/>
            <person name="Wang J."/>
            <person name="Chen M."/>
        </authorList>
    </citation>
    <scope>NUCLEOTIDE SEQUENCE [LARGE SCALE GENOMIC DNA]</scope>
    <source>
        <strain evidence="2">cv. IRGC 101232</strain>
    </source>
</reference>
<proteinExistence type="predicted"/>
<feature type="compositionally biased region" description="Basic residues" evidence="1">
    <location>
        <begin position="11"/>
        <end position="20"/>
    </location>
</feature>
<evidence type="ECO:0000256" key="1">
    <source>
        <dbReference type="SAM" id="MobiDB-lite"/>
    </source>
</evidence>